<name>A0A397T2Q8_9GLOM</name>
<dbReference type="AlphaFoldDB" id="A0A397T2Q8"/>
<protein>
    <submittedName>
        <fullName evidence="1">Uncharacterized protein</fullName>
    </submittedName>
</protein>
<sequence>MVSSWISFWDQAFFRFQLGNLVCSWIWETETFGSKNSGSEEKHSALGIQNSETYMFAPGLGKLKRNSGNINGNIRLWEFGIGNVNFVMFTPGLGKLKHSALETEMETSSGSFGGVDIHQKTR</sequence>
<accession>A0A397T2Q8</accession>
<organism evidence="1 2">
    <name type="scientific">Glomus cerebriforme</name>
    <dbReference type="NCBI Taxonomy" id="658196"/>
    <lineage>
        <taxon>Eukaryota</taxon>
        <taxon>Fungi</taxon>
        <taxon>Fungi incertae sedis</taxon>
        <taxon>Mucoromycota</taxon>
        <taxon>Glomeromycotina</taxon>
        <taxon>Glomeromycetes</taxon>
        <taxon>Glomerales</taxon>
        <taxon>Glomeraceae</taxon>
        <taxon>Glomus</taxon>
    </lineage>
</organism>
<evidence type="ECO:0000313" key="2">
    <source>
        <dbReference type="Proteomes" id="UP000265703"/>
    </source>
</evidence>
<comment type="caution">
    <text evidence="1">The sequence shown here is derived from an EMBL/GenBank/DDBJ whole genome shotgun (WGS) entry which is preliminary data.</text>
</comment>
<gene>
    <name evidence="1" type="ORF">C1645_821860</name>
</gene>
<reference evidence="1 2" key="1">
    <citation type="submission" date="2018-06" db="EMBL/GenBank/DDBJ databases">
        <title>Comparative genomics reveals the genomic features of Rhizophagus irregularis, R. cerebriforme, R. diaphanum and Gigaspora rosea, and their symbiotic lifestyle signature.</title>
        <authorList>
            <person name="Morin E."/>
            <person name="San Clemente H."/>
            <person name="Chen E.C.H."/>
            <person name="De La Providencia I."/>
            <person name="Hainaut M."/>
            <person name="Kuo A."/>
            <person name="Kohler A."/>
            <person name="Murat C."/>
            <person name="Tang N."/>
            <person name="Roy S."/>
            <person name="Loubradou J."/>
            <person name="Henrissat B."/>
            <person name="Grigoriev I.V."/>
            <person name="Corradi N."/>
            <person name="Roux C."/>
            <person name="Martin F.M."/>
        </authorList>
    </citation>
    <scope>NUCLEOTIDE SEQUENCE [LARGE SCALE GENOMIC DNA]</scope>
    <source>
        <strain evidence="1 2">DAOM 227022</strain>
    </source>
</reference>
<dbReference type="Proteomes" id="UP000265703">
    <property type="component" value="Unassembled WGS sequence"/>
</dbReference>
<keyword evidence="2" id="KW-1185">Reference proteome</keyword>
<dbReference type="EMBL" id="QKYT01000148">
    <property type="protein sequence ID" value="RIA91619.1"/>
    <property type="molecule type" value="Genomic_DNA"/>
</dbReference>
<proteinExistence type="predicted"/>
<evidence type="ECO:0000313" key="1">
    <source>
        <dbReference type="EMBL" id="RIA91619.1"/>
    </source>
</evidence>